<dbReference type="AlphaFoldDB" id="A0A085ARU3"/>
<organism evidence="1 2">
    <name type="scientific">Trabulsiella guamensis ATCC 49490</name>
    <dbReference type="NCBI Taxonomy" id="1005994"/>
    <lineage>
        <taxon>Bacteria</taxon>
        <taxon>Pseudomonadati</taxon>
        <taxon>Pseudomonadota</taxon>
        <taxon>Gammaproteobacteria</taxon>
        <taxon>Enterobacterales</taxon>
        <taxon>Enterobacteriaceae</taxon>
        <taxon>Trabulsiella</taxon>
    </lineage>
</organism>
<gene>
    <name evidence="1" type="ORF">GTGU_00187</name>
</gene>
<dbReference type="EMBL" id="JMTB01000013">
    <property type="protein sequence ID" value="KFC12938.1"/>
    <property type="molecule type" value="Genomic_DNA"/>
</dbReference>
<dbReference type="Proteomes" id="UP000028630">
    <property type="component" value="Unassembled WGS sequence"/>
</dbReference>
<comment type="caution">
    <text evidence="1">The sequence shown here is derived from an EMBL/GenBank/DDBJ whole genome shotgun (WGS) entry which is preliminary data.</text>
</comment>
<evidence type="ECO:0000313" key="2">
    <source>
        <dbReference type="Proteomes" id="UP000028630"/>
    </source>
</evidence>
<dbReference type="InterPro" id="IPR008861">
    <property type="entry name" value="GpX-like"/>
</dbReference>
<evidence type="ECO:0008006" key="3">
    <source>
        <dbReference type="Google" id="ProtNLM"/>
    </source>
</evidence>
<sequence>MLDLICVKHYGSNGLNEVISAVLEANPGLADAGPVYDSGRVIFLPDIVLTPAPDDEVTLWD</sequence>
<reference evidence="2" key="1">
    <citation type="submission" date="2014-05" db="EMBL/GenBank/DDBJ databases">
        <title>ATOL: Assembling a taxonomically balanced genome-scale reconstruction of the evolutionary history of the Enterobacteriaceae.</title>
        <authorList>
            <person name="Plunkett G. III"/>
            <person name="Neeno-Eckwall E.C."/>
            <person name="Glasner J.D."/>
            <person name="Perna N.T."/>
        </authorList>
    </citation>
    <scope>NUCLEOTIDE SEQUENCE [LARGE SCALE GENOMIC DNA]</scope>
    <source>
        <strain evidence="2">ATCC 49490</strain>
    </source>
</reference>
<dbReference type="RefSeq" id="WP_425427379.1">
    <property type="nucleotide sequence ID" value="NZ_JMTB01000013.1"/>
</dbReference>
<dbReference type="Pfam" id="PF05489">
    <property type="entry name" value="Phage_tail_X"/>
    <property type="match status" value="1"/>
</dbReference>
<name>A0A085ARU3_9ENTR</name>
<protein>
    <recommendedName>
        <fullName evidence="3">Phage tail protein</fullName>
    </recommendedName>
</protein>
<evidence type="ECO:0000313" key="1">
    <source>
        <dbReference type="EMBL" id="KFC12938.1"/>
    </source>
</evidence>
<keyword evidence="2" id="KW-1185">Reference proteome</keyword>
<accession>A0A085ARU3</accession>
<proteinExistence type="predicted"/>